<evidence type="ECO:0000259" key="3">
    <source>
        <dbReference type="SMART" id="SM00854"/>
    </source>
</evidence>
<dbReference type="CDD" id="cd07381">
    <property type="entry name" value="MPP_CapA"/>
    <property type="match status" value="1"/>
</dbReference>
<dbReference type="RefSeq" id="WP_252446433.1">
    <property type="nucleotide sequence ID" value="NZ_JAGSOV010000097.1"/>
</dbReference>
<reference evidence="4" key="1">
    <citation type="submission" date="2021-04" db="EMBL/GenBank/DDBJ databases">
        <title>Pseudonocardia sp. nov., isolated from sandy soil of mangrove forest.</title>
        <authorList>
            <person name="Zan Z."/>
            <person name="Huang R."/>
            <person name="Liu W."/>
        </authorList>
    </citation>
    <scope>NUCLEOTIDE SEQUENCE</scope>
    <source>
        <strain evidence="4">S2-4</strain>
    </source>
</reference>
<comment type="similarity">
    <text evidence="1">Belongs to the CapA family.</text>
</comment>
<evidence type="ECO:0000256" key="1">
    <source>
        <dbReference type="ARBA" id="ARBA00005662"/>
    </source>
</evidence>
<accession>A0ABT1ADC9</accession>
<dbReference type="PANTHER" id="PTHR33393">
    <property type="entry name" value="POLYGLUTAMINE SYNTHESIS ACCESSORY PROTEIN RV0574C-RELATED"/>
    <property type="match status" value="1"/>
</dbReference>
<evidence type="ECO:0000313" key="5">
    <source>
        <dbReference type="Proteomes" id="UP001165283"/>
    </source>
</evidence>
<dbReference type="Pfam" id="PF09587">
    <property type="entry name" value="PGA_cap"/>
    <property type="match status" value="1"/>
</dbReference>
<evidence type="ECO:0000256" key="2">
    <source>
        <dbReference type="SAM" id="SignalP"/>
    </source>
</evidence>
<dbReference type="EMBL" id="JAGSOV010000097">
    <property type="protein sequence ID" value="MCO1660906.1"/>
    <property type="molecule type" value="Genomic_DNA"/>
</dbReference>
<feature type="chain" id="PRO_5045208389" evidence="2">
    <location>
        <begin position="30"/>
        <end position="347"/>
    </location>
</feature>
<dbReference type="SMART" id="SM00854">
    <property type="entry name" value="PGA_cap"/>
    <property type="match status" value="1"/>
</dbReference>
<name>A0ABT1ADC9_9PSEU</name>
<keyword evidence="5" id="KW-1185">Reference proteome</keyword>
<proteinExistence type="inferred from homology"/>
<comment type="caution">
    <text evidence="4">The sequence shown here is derived from an EMBL/GenBank/DDBJ whole genome shotgun (WGS) entry which is preliminary data.</text>
</comment>
<feature type="domain" description="Capsule synthesis protein CapA" evidence="3">
    <location>
        <begin position="62"/>
        <end position="301"/>
    </location>
</feature>
<dbReference type="Gene3D" id="3.60.21.10">
    <property type="match status" value="1"/>
</dbReference>
<dbReference type="Proteomes" id="UP001165283">
    <property type="component" value="Unassembled WGS sequence"/>
</dbReference>
<evidence type="ECO:0000313" key="4">
    <source>
        <dbReference type="EMBL" id="MCO1660906.1"/>
    </source>
</evidence>
<feature type="signal peptide" evidence="2">
    <location>
        <begin position="1"/>
        <end position="29"/>
    </location>
</feature>
<dbReference type="InterPro" id="IPR052169">
    <property type="entry name" value="CW_Biosynth-Accessory"/>
</dbReference>
<keyword evidence="2" id="KW-0732">Signal</keyword>
<sequence length="347" mass="35631">MTGSSSARARHVAAGAVAAALALTVAACAGDRSGGTTGAPLPTFAAPTSAPAAQPPARQRLVVHATGDVNLDPDYIPALRTRGHEHAWTGLDGLFTTDGLTVVNLECPVSTRGTPADKRFTFRCDPDALPVARDAGVDVANLANNHGRDYGATALLDSIEHATSAGIAPVGVGADATAAAEPAIVERGGWRIAVLGFGGVVPAAEWLAGPARPGMASGDDIPTMTAAVRAAGARADLVFVTIHWGAELDTEPRPEDVARARAMVDAGADAVFGHHSHRLQPMTTYRDRPIAWGLGNFVWPVLSQSGARTAVARVVVEPDGAVRGCLLPARIATHGHPVLSGPRTCPR</sequence>
<organism evidence="4 5">
    <name type="scientific">Pseudonocardia humida</name>
    <dbReference type="NCBI Taxonomy" id="2800819"/>
    <lineage>
        <taxon>Bacteria</taxon>
        <taxon>Bacillati</taxon>
        <taxon>Actinomycetota</taxon>
        <taxon>Actinomycetes</taxon>
        <taxon>Pseudonocardiales</taxon>
        <taxon>Pseudonocardiaceae</taxon>
        <taxon>Pseudonocardia</taxon>
    </lineage>
</organism>
<dbReference type="InterPro" id="IPR019079">
    <property type="entry name" value="Capsule_synth_CapA"/>
</dbReference>
<dbReference type="InterPro" id="IPR029052">
    <property type="entry name" value="Metallo-depent_PP-like"/>
</dbReference>
<gene>
    <name evidence="4" type="ORF">KDL28_38245</name>
</gene>
<dbReference type="SUPFAM" id="SSF56300">
    <property type="entry name" value="Metallo-dependent phosphatases"/>
    <property type="match status" value="1"/>
</dbReference>
<protein>
    <submittedName>
        <fullName evidence="4">CapA family protein</fullName>
    </submittedName>
</protein>
<dbReference type="PANTHER" id="PTHR33393:SF13">
    <property type="entry name" value="PGA BIOSYNTHESIS PROTEIN CAPA"/>
    <property type="match status" value="1"/>
</dbReference>